<evidence type="ECO:0000256" key="6">
    <source>
        <dbReference type="ARBA" id="ARBA00049183"/>
    </source>
</evidence>
<evidence type="ECO:0000256" key="4">
    <source>
        <dbReference type="ARBA" id="ARBA00022679"/>
    </source>
</evidence>
<protein>
    <recommendedName>
        <fullName evidence="3 8">3-deoxy-D-manno-octulosonic acid transferase</fullName>
        <shortName evidence="8">Kdo transferase</shortName>
        <ecNumber evidence="2 8">2.4.99.12</ecNumber>
    </recommendedName>
    <alternativeName>
        <fullName evidence="5 8">Lipid IV(A) 3-deoxy-D-manno-octulosonic acid transferase</fullName>
    </alternativeName>
</protein>
<dbReference type="Gene3D" id="3.40.50.11720">
    <property type="entry name" value="3-Deoxy-D-manno-octulosonic-acid transferase, N-terminal domain"/>
    <property type="match status" value="1"/>
</dbReference>
<comment type="function">
    <text evidence="8">Involved in lipopolysaccharide (LPS) biosynthesis. Catalyzes the transfer of 3-deoxy-D-manno-octulosonate (Kdo) residue(s) from CMP-Kdo to lipid IV(A), the tetraacyldisaccharide-1,4'-bisphosphate precursor of lipid A.</text>
</comment>
<feature type="domain" description="3-deoxy-D-manno-octulosonic-acid transferase N-terminal" evidence="9">
    <location>
        <begin position="42"/>
        <end position="210"/>
    </location>
</feature>
<dbReference type="Gene3D" id="3.40.50.2000">
    <property type="entry name" value="Glycogen Phosphorylase B"/>
    <property type="match status" value="1"/>
</dbReference>
<dbReference type="eggNOG" id="COG1519">
    <property type="taxonomic scope" value="Bacteria"/>
</dbReference>
<evidence type="ECO:0000256" key="1">
    <source>
        <dbReference type="ARBA" id="ARBA00004713"/>
    </source>
</evidence>
<dbReference type="RefSeq" id="WP_009194658.1">
    <property type="nucleotide sequence ID" value="NZ_AODQ01000022.1"/>
</dbReference>
<evidence type="ECO:0000259" key="9">
    <source>
        <dbReference type="Pfam" id="PF04413"/>
    </source>
</evidence>
<comment type="similarity">
    <text evidence="8">Belongs to the glycosyltransferase group 1 family.</text>
</comment>
<keyword evidence="11" id="KW-1185">Reference proteome</keyword>
<comment type="catalytic activity">
    <reaction evidence="6 8">
        <text>lipid IVA (E. coli) + CMP-3-deoxy-beta-D-manno-octulosonate = alpha-Kdo-(2-&gt;6)-lipid IVA (E. coli) + CMP + H(+)</text>
        <dbReference type="Rhea" id="RHEA:28066"/>
        <dbReference type="ChEBI" id="CHEBI:15378"/>
        <dbReference type="ChEBI" id="CHEBI:58603"/>
        <dbReference type="ChEBI" id="CHEBI:60364"/>
        <dbReference type="ChEBI" id="CHEBI:60377"/>
        <dbReference type="ChEBI" id="CHEBI:85987"/>
        <dbReference type="EC" id="2.4.99.12"/>
    </reaction>
</comment>
<dbReference type="GO" id="GO:0043842">
    <property type="term" value="F:Kdo transferase activity"/>
    <property type="evidence" value="ECO:0007669"/>
    <property type="project" value="UniProtKB-EC"/>
</dbReference>
<reference evidence="10 11" key="1">
    <citation type="journal article" date="2013" name="Genome Announc.">
        <title>Draft Genome Sequence of Cesiribacter andamanensis Strain AMV16T, Isolated from a Soil Sample from a Mud Volcano in the Andaman Islands, India.</title>
        <authorList>
            <person name="Shivaji S."/>
            <person name="Ara S."/>
            <person name="Begum Z."/>
            <person name="Srinivas T.N."/>
            <person name="Singh A."/>
            <person name="Kumar Pinnaka A."/>
        </authorList>
    </citation>
    <scope>NUCLEOTIDE SEQUENCE [LARGE SCALE GENOMIC DNA]</scope>
    <source>
        <strain evidence="10 11">AMV16</strain>
    </source>
</reference>
<name>M7N8I2_9BACT</name>
<evidence type="ECO:0000256" key="3">
    <source>
        <dbReference type="ARBA" id="ARBA00019077"/>
    </source>
</evidence>
<keyword evidence="10" id="KW-0328">Glycosyltransferase</keyword>
<dbReference type="EMBL" id="AODQ01000022">
    <property type="protein sequence ID" value="EMR03577.1"/>
    <property type="molecule type" value="Genomic_DNA"/>
</dbReference>
<evidence type="ECO:0000313" key="10">
    <source>
        <dbReference type="EMBL" id="EMR03577.1"/>
    </source>
</evidence>
<keyword evidence="4 8" id="KW-0808">Transferase</keyword>
<dbReference type="EC" id="2.4.99.12" evidence="2 8"/>
<dbReference type="GO" id="GO:0009244">
    <property type="term" value="P:lipopolysaccharide core region biosynthetic process"/>
    <property type="evidence" value="ECO:0007669"/>
    <property type="project" value="UniProtKB-UniRule"/>
</dbReference>
<evidence type="ECO:0000313" key="11">
    <source>
        <dbReference type="Proteomes" id="UP000011910"/>
    </source>
</evidence>
<dbReference type="GO" id="GO:0005886">
    <property type="term" value="C:plasma membrane"/>
    <property type="evidence" value="ECO:0007669"/>
    <property type="project" value="UniProtKB-SubCell"/>
</dbReference>
<dbReference type="PANTHER" id="PTHR42755:SF1">
    <property type="entry name" value="3-DEOXY-D-MANNO-OCTULOSONIC ACID TRANSFERASE, MITOCHONDRIAL-RELATED"/>
    <property type="match status" value="1"/>
</dbReference>
<gene>
    <name evidence="10" type="primary">waaA</name>
    <name evidence="10" type="ORF">ADICEAN_01258</name>
</gene>
<evidence type="ECO:0000256" key="5">
    <source>
        <dbReference type="ARBA" id="ARBA00031445"/>
    </source>
</evidence>
<dbReference type="InterPro" id="IPR038107">
    <property type="entry name" value="Glycos_transf_N_sf"/>
</dbReference>
<proteinExistence type="inferred from homology"/>
<dbReference type="PATRIC" id="fig|1279009.4.peg.1271"/>
<comment type="caution">
    <text evidence="10">The sequence shown here is derived from an EMBL/GenBank/DDBJ whole genome shotgun (WGS) entry which is preliminary data.</text>
</comment>
<dbReference type="Pfam" id="PF04413">
    <property type="entry name" value="Glycos_transf_N"/>
    <property type="match status" value="1"/>
</dbReference>
<dbReference type="GO" id="GO:0009245">
    <property type="term" value="P:lipid A biosynthetic process"/>
    <property type="evidence" value="ECO:0007669"/>
    <property type="project" value="TreeGrafter"/>
</dbReference>
<feature type="active site" description="Proton acceptor" evidence="7">
    <location>
        <position position="64"/>
    </location>
</feature>
<organism evidence="10 11">
    <name type="scientific">Cesiribacter andamanensis AMV16</name>
    <dbReference type="NCBI Taxonomy" id="1279009"/>
    <lineage>
        <taxon>Bacteria</taxon>
        <taxon>Pseudomonadati</taxon>
        <taxon>Bacteroidota</taxon>
        <taxon>Cytophagia</taxon>
        <taxon>Cytophagales</taxon>
        <taxon>Cesiribacteraceae</taxon>
        <taxon>Cesiribacter</taxon>
    </lineage>
</organism>
<dbReference type="Proteomes" id="UP000011910">
    <property type="component" value="Unassembled WGS sequence"/>
</dbReference>
<dbReference type="AlphaFoldDB" id="M7N8I2"/>
<evidence type="ECO:0000256" key="7">
    <source>
        <dbReference type="PIRSR" id="PIRSR639901-1"/>
    </source>
</evidence>
<evidence type="ECO:0000256" key="8">
    <source>
        <dbReference type="RuleBase" id="RU365103"/>
    </source>
</evidence>
<dbReference type="SUPFAM" id="SSF53756">
    <property type="entry name" value="UDP-Glycosyltransferase/glycogen phosphorylase"/>
    <property type="match status" value="1"/>
</dbReference>
<keyword evidence="8" id="KW-0448">Lipopolysaccharide biosynthesis</keyword>
<dbReference type="OrthoDB" id="9789797at2"/>
<sequence>MSFQKWLYTLSLGGYAAALRLAAPLHPKARQMVAGRRGLLEQIRTGLQGNTAPVVWFHCASLGEFEQGRPLIEALREAHPDHKIFLTFFSPSGYEVRQGYAGADWVFYLPLDSPAHARQFLDAVQPRLAVFVKYEFWHYYLQELHRRQIPTLLISAIFRHNQLFFKSHGAFYRQMLGYFSQIFVQGEESQQLLSSIGVTHVQVAGDTRFDRVLSISRQTKEIPLARAFAQDKPVLVVGSSWPADITVLAPLVQRYQGRIKVIIAPHELGESGLRHTEDTLGVNSLRYSTATEATAAAADVLLVDTIGLLSSLYALGHWAYVGGSFGKGLHNTLEAAVWGIPVFFGNRNYQKFAEARDLIRRGGAFAVANSAELLASFGVLFEDEEKRKAAGALSADYVRQQAGATAHIMHYLNKLL</sequence>
<dbReference type="STRING" id="1279009.ADICEAN_01258"/>
<dbReference type="PANTHER" id="PTHR42755">
    <property type="entry name" value="3-DEOXY-MANNO-OCTULOSONATE CYTIDYLYLTRANSFERASE"/>
    <property type="match status" value="1"/>
</dbReference>
<keyword evidence="8" id="KW-1003">Cell membrane</keyword>
<keyword evidence="8" id="KW-0472">Membrane</keyword>
<dbReference type="InterPro" id="IPR039901">
    <property type="entry name" value="Kdotransferase"/>
</dbReference>
<evidence type="ECO:0000256" key="2">
    <source>
        <dbReference type="ARBA" id="ARBA00012621"/>
    </source>
</evidence>
<dbReference type="UniPathway" id="UPA00958"/>
<comment type="subcellular location">
    <subcellularLocation>
        <location evidence="8">Cell membrane</location>
    </subcellularLocation>
</comment>
<dbReference type="InterPro" id="IPR007507">
    <property type="entry name" value="Glycos_transf_N"/>
</dbReference>
<comment type="pathway">
    <text evidence="1 8">Bacterial outer membrane biogenesis; LPS core biosynthesis.</text>
</comment>
<accession>M7N8I2</accession>